<feature type="region of interest" description="Disordered" evidence="2">
    <location>
        <begin position="1"/>
        <end position="59"/>
    </location>
</feature>
<protein>
    <submittedName>
        <fullName evidence="3">Uncharacterized protein</fullName>
    </submittedName>
</protein>
<evidence type="ECO:0000313" key="4">
    <source>
        <dbReference type="Proteomes" id="UP000707451"/>
    </source>
</evidence>
<dbReference type="GO" id="GO:0003677">
    <property type="term" value="F:DNA binding"/>
    <property type="evidence" value="ECO:0007669"/>
    <property type="project" value="InterPro"/>
</dbReference>
<comment type="caution">
    <text evidence="3">The sequence shown here is derived from an EMBL/GenBank/DDBJ whole genome shotgun (WGS) entry which is preliminary data.</text>
</comment>
<feature type="compositionally biased region" description="Acidic residues" evidence="2">
    <location>
        <begin position="742"/>
        <end position="755"/>
    </location>
</feature>
<organism evidence="3 4">
    <name type="scientific">Linnemannia hyalina</name>
    <dbReference type="NCBI Taxonomy" id="64524"/>
    <lineage>
        <taxon>Eukaryota</taxon>
        <taxon>Fungi</taxon>
        <taxon>Fungi incertae sedis</taxon>
        <taxon>Mucoromycota</taxon>
        <taxon>Mortierellomycotina</taxon>
        <taxon>Mortierellomycetes</taxon>
        <taxon>Mortierellales</taxon>
        <taxon>Mortierellaceae</taxon>
        <taxon>Linnemannia</taxon>
    </lineage>
</organism>
<keyword evidence="4" id="KW-1185">Reference proteome</keyword>
<dbReference type="InterPro" id="IPR011010">
    <property type="entry name" value="DNA_brk_join_enz"/>
</dbReference>
<evidence type="ECO:0000313" key="3">
    <source>
        <dbReference type="EMBL" id="KAG9060734.1"/>
    </source>
</evidence>
<evidence type="ECO:0000256" key="2">
    <source>
        <dbReference type="SAM" id="MobiDB-lite"/>
    </source>
</evidence>
<dbReference type="Proteomes" id="UP000707451">
    <property type="component" value="Unassembled WGS sequence"/>
</dbReference>
<feature type="compositionally biased region" description="Low complexity" evidence="2">
    <location>
        <begin position="28"/>
        <end position="41"/>
    </location>
</feature>
<keyword evidence="1" id="KW-0233">DNA recombination</keyword>
<feature type="region of interest" description="Disordered" evidence="2">
    <location>
        <begin position="739"/>
        <end position="758"/>
    </location>
</feature>
<dbReference type="Gene3D" id="1.10.443.10">
    <property type="entry name" value="Intergrase catalytic core"/>
    <property type="match status" value="1"/>
</dbReference>
<feature type="compositionally biased region" description="Low complexity" evidence="2">
    <location>
        <begin position="1"/>
        <end position="19"/>
    </location>
</feature>
<dbReference type="GO" id="GO:0015074">
    <property type="term" value="P:DNA integration"/>
    <property type="evidence" value="ECO:0007669"/>
    <property type="project" value="InterPro"/>
</dbReference>
<dbReference type="OrthoDB" id="164951at2759"/>
<dbReference type="SUPFAM" id="SSF56349">
    <property type="entry name" value="DNA breaking-rejoining enzymes"/>
    <property type="match status" value="1"/>
</dbReference>
<dbReference type="EMBL" id="JAHRHY010000035">
    <property type="protein sequence ID" value="KAG9060734.1"/>
    <property type="molecule type" value="Genomic_DNA"/>
</dbReference>
<evidence type="ECO:0000256" key="1">
    <source>
        <dbReference type="ARBA" id="ARBA00023172"/>
    </source>
</evidence>
<accession>A0A9P7XIS1</accession>
<name>A0A9P7XIS1_9FUNG</name>
<reference evidence="3" key="1">
    <citation type="submission" date="2021-06" db="EMBL/GenBank/DDBJ databases">
        <title>Genome Sequence of Mortierella hyaline Strain SCG-10, a Cold-Adapted, Nitrate-Reducing Fungus Isolated from Soil in Minnesota, USA.</title>
        <authorList>
            <person name="Aldossari N."/>
        </authorList>
    </citation>
    <scope>NUCLEOTIDE SEQUENCE</scope>
    <source>
        <strain evidence="3">SCG-10</strain>
    </source>
</reference>
<feature type="region of interest" description="Disordered" evidence="2">
    <location>
        <begin position="664"/>
        <end position="697"/>
    </location>
</feature>
<gene>
    <name evidence="3" type="ORF">KI688_008926</name>
</gene>
<dbReference type="AlphaFoldDB" id="A0A9P7XIS1"/>
<dbReference type="InterPro" id="IPR013762">
    <property type="entry name" value="Integrase-like_cat_sf"/>
</dbReference>
<feature type="compositionally biased region" description="Acidic residues" evidence="2">
    <location>
        <begin position="664"/>
        <end position="691"/>
    </location>
</feature>
<sequence length="840" mass="93290">MPPDGSNPLNNAAATSSSALMAKDRITTGRNTTTTPVSPAVPASPSPPTVDTEVKGKGKEPKVLVSNAKEALTGAAQTTEDHLYSKKTKTNYKGQVTRALAYAAAQTEPGWRNAFTKISSLMPTVLMAYVASKCQGQEGDGLSYKTAEGIKSGLKHYFKTELGCLTDSWSCDSDGNCTGNPVHEVAFDRYLQSLKNRDGRAGTSRQSLAMFYSDIVTLMEHLQNPATIAERTEGLCLLFQAFAATGFALWTRNEELTRLQMKDIELDLSTGTGSPFFTITLTFRKTNQADASKANVYQIHPQPDYKAVCCYTKLKAWLQWMERSGRKLRSEDYVFPALDAQGRIKFQEALSQTRVQGWLDQLTNQTGLLAKRNGRFTTYCFRRGGAQFRFMFAKEKWSLKAVKWWGGWSEGEGTGTIMRYLLEEFTCYEYGFSDMLSPSRQNSRHAVFMGETDTPGAAPITQYSLDVSLQSLKEAISVEMNHRSSIQEQELNHKQEVANKALIDSVMELNKALQESFLAAIRGLGHEPAPALATIPVLPILPILPVPAILPVSVPAPAPTPARKQPQQGDVEPPPAPCIPTIKLWKEAVKQWEVGDHAKGLTIPLRDWTGSMRKTDPTKYSQRKLIAKELDRVGRNEGNMNDIHAEVANKRVKATGVALDESEDVNEVEVVEEDDSEEMEEEESEESEEDANQAAPKPFKVAVPRVTRSQSITPALVQTASDRFTPSKQRLRSMSVAIPSCDGEEEEEEKEEENGDEFRDVAEETTNKSDKIVFEAGHIKTWWDEMLRLPYDQRPRFCISTQLGDSFLDISKEALLAIFWGESSGGLSRPSYHMVFVTSL</sequence>
<dbReference type="GO" id="GO:0006310">
    <property type="term" value="P:DNA recombination"/>
    <property type="evidence" value="ECO:0007669"/>
    <property type="project" value="UniProtKB-KW"/>
</dbReference>
<proteinExistence type="predicted"/>